<sequence>MKKFFLSQIAIIALSLFIVSCGSDDNDPIPVDDDPGMIDATLTGQITNDMTLTSDEIWTLDGRVTVVDGATLTIEAGTIVKALPGQEANASVLIIARGGKIQANGTSSAPIIFTSSTDNIALGQTVGTNLTENDRGLWGGLIVLGRAKASLSGDATENQIEGIPASDTNGLYGGSNDADNSGSLNYVSIRHGGTLIGEGNEINGLTLGGVGAGTVISNIEVVGNVDDGIEWFGGSVNSSNLLVWAQGDDGLDIDEAYSGTISNSLVIAGDISDHSLEIDGPAGSLEGMFTIDGLTLIGNSVTENGEYADLRDGAMGTLRNVYATGFKSSADVELDNNEVSQNFLDGKIVFQNWVLNGDDNTAFVEKGGCIANCDDMDSNNDVFEDLIILSPTFSERAATWTTTGTTGGANTNVFSWTFASAKGAF</sequence>
<accession>A0A5J4FVK3</accession>
<feature type="signal peptide" evidence="1">
    <location>
        <begin position="1"/>
        <end position="25"/>
    </location>
</feature>
<gene>
    <name evidence="2" type="ORF">ULMS_06520</name>
</gene>
<dbReference type="InterPro" id="IPR011050">
    <property type="entry name" value="Pectin_lyase_fold/virulence"/>
</dbReference>
<dbReference type="RefSeq" id="WP_151893076.1">
    <property type="nucleotide sequence ID" value="NZ_BKCF01000001.1"/>
</dbReference>
<evidence type="ECO:0000313" key="2">
    <source>
        <dbReference type="EMBL" id="GEQ85144.1"/>
    </source>
</evidence>
<keyword evidence="3" id="KW-1185">Reference proteome</keyword>
<dbReference type="AlphaFoldDB" id="A0A5J4FVK3"/>
<dbReference type="OrthoDB" id="1521716at2"/>
<dbReference type="PANTHER" id="PTHR41339:SF1">
    <property type="entry name" value="SECRETED PROTEIN"/>
    <property type="match status" value="1"/>
</dbReference>
<dbReference type="EMBL" id="BKCF01000001">
    <property type="protein sequence ID" value="GEQ85144.1"/>
    <property type="molecule type" value="Genomic_DNA"/>
</dbReference>
<evidence type="ECO:0000313" key="3">
    <source>
        <dbReference type="Proteomes" id="UP000326994"/>
    </source>
</evidence>
<dbReference type="PANTHER" id="PTHR41339">
    <property type="entry name" value="LIPL48"/>
    <property type="match status" value="1"/>
</dbReference>
<evidence type="ECO:0008006" key="4">
    <source>
        <dbReference type="Google" id="ProtNLM"/>
    </source>
</evidence>
<evidence type="ECO:0000256" key="1">
    <source>
        <dbReference type="SAM" id="SignalP"/>
    </source>
</evidence>
<organism evidence="2 3">
    <name type="scientific">Patiriisocius marinistellae</name>
    <dbReference type="NCBI Taxonomy" id="2494560"/>
    <lineage>
        <taxon>Bacteria</taxon>
        <taxon>Pseudomonadati</taxon>
        <taxon>Bacteroidota</taxon>
        <taxon>Flavobacteriia</taxon>
        <taxon>Flavobacteriales</taxon>
        <taxon>Flavobacteriaceae</taxon>
        <taxon>Patiriisocius</taxon>
    </lineage>
</organism>
<name>A0A5J4FVK3_9FLAO</name>
<comment type="caution">
    <text evidence="2">The sequence shown here is derived from an EMBL/GenBank/DDBJ whole genome shotgun (WGS) entry which is preliminary data.</text>
</comment>
<dbReference type="SUPFAM" id="SSF51126">
    <property type="entry name" value="Pectin lyase-like"/>
    <property type="match status" value="1"/>
</dbReference>
<dbReference type="PROSITE" id="PS51257">
    <property type="entry name" value="PROKAR_LIPOPROTEIN"/>
    <property type="match status" value="1"/>
</dbReference>
<feature type="chain" id="PRO_5023863344" description="Lipoprotein" evidence="1">
    <location>
        <begin position="26"/>
        <end position="425"/>
    </location>
</feature>
<reference evidence="2 3" key="1">
    <citation type="submission" date="2019-08" db="EMBL/GenBank/DDBJ databases">
        <title>Ulvibacter marinistellae sp. nov., isolated from a starfish, Patiria pectinifera.</title>
        <authorList>
            <person name="Kawano K."/>
            <person name="Ushijima N."/>
            <person name="Kihara M."/>
            <person name="Itoh H."/>
        </authorList>
    </citation>
    <scope>NUCLEOTIDE SEQUENCE [LARGE SCALE GENOMIC DNA]</scope>
    <source>
        <strain evidence="2 3">KK4</strain>
    </source>
</reference>
<proteinExistence type="predicted"/>
<protein>
    <recommendedName>
        <fullName evidence="4">Lipoprotein</fullName>
    </recommendedName>
</protein>
<dbReference type="Proteomes" id="UP000326994">
    <property type="component" value="Unassembled WGS sequence"/>
</dbReference>
<keyword evidence="1" id="KW-0732">Signal</keyword>